<dbReference type="Proteomes" id="UP000193920">
    <property type="component" value="Unassembled WGS sequence"/>
</dbReference>
<evidence type="ECO:0000313" key="6">
    <source>
        <dbReference type="Proteomes" id="UP000193920"/>
    </source>
</evidence>
<keyword evidence="2" id="KW-1015">Disulfide bond</keyword>
<dbReference type="GO" id="GO:0008061">
    <property type="term" value="F:chitin binding"/>
    <property type="evidence" value="ECO:0007669"/>
    <property type="project" value="UniProtKB-UniRule"/>
</dbReference>
<reference evidence="5 6" key="1">
    <citation type="submission" date="2016-08" db="EMBL/GenBank/DDBJ databases">
        <title>A Parts List for Fungal Cellulosomes Revealed by Comparative Genomics.</title>
        <authorList>
            <consortium name="DOE Joint Genome Institute"/>
            <person name="Haitjema C.H."/>
            <person name="Gilmore S.P."/>
            <person name="Henske J.K."/>
            <person name="Solomon K.V."/>
            <person name="De Groot R."/>
            <person name="Kuo A."/>
            <person name="Mondo S.J."/>
            <person name="Salamov A.A."/>
            <person name="Labutti K."/>
            <person name="Zhao Z."/>
            <person name="Chiniquy J."/>
            <person name="Barry K."/>
            <person name="Brewer H.M."/>
            <person name="Purvine S.O."/>
            <person name="Wright A.T."/>
            <person name="Boxma B."/>
            <person name="Van Alen T."/>
            <person name="Hackstein J.H."/>
            <person name="Baker S.E."/>
            <person name="Grigoriev I.V."/>
            <person name="O'Malley M.A."/>
        </authorList>
    </citation>
    <scope>NUCLEOTIDE SEQUENCE [LARGE SCALE GENOMIC DNA]</scope>
    <source>
        <strain evidence="5 6">G1</strain>
    </source>
</reference>
<dbReference type="Pfam" id="PF00187">
    <property type="entry name" value="Chitin_bind_1"/>
    <property type="match status" value="1"/>
</dbReference>
<organism evidence="5 6">
    <name type="scientific">Neocallimastix californiae</name>
    <dbReference type="NCBI Taxonomy" id="1754190"/>
    <lineage>
        <taxon>Eukaryota</taxon>
        <taxon>Fungi</taxon>
        <taxon>Fungi incertae sedis</taxon>
        <taxon>Chytridiomycota</taxon>
        <taxon>Chytridiomycota incertae sedis</taxon>
        <taxon>Neocallimastigomycetes</taxon>
        <taxon>Neocallimastigales</taxon>
        <taxon>Neocallimastigaceae</taxon>
        <taxon>Neocallimastix</taxon>
    </lineage>
</organism>
<dbReference type="Gene3D" id="3.30.60.10">
    <property type="entry name" value="Endochitinase-like"/>
    <property type="match status" value="1"/>
</dbReference>
<evidence type="ECO:0000259" key="4">
    <source>
        <dbReference type="PROSITE" id="PS50941"/>
    </source>
</evidence>
<dbReference type="Gene3D" id="3.80.10.10">
    <property type="entry name" value="Ribonuclease Inhibitor"/>
    <property type="match status" value="2"/>
</dbReference>
<dbReference type="OrthoDB" id="1193027at2759"/>
<dbReference type="PANTHER" id="PTHR45752:SF187">
    <property type="entry name" value="LEUCINE-RICH REPEAT AND IQ DOMAIN-CONTAINING PROTEIN 4"/>
    <property type="match status" value="1"/>
</dbReference>
<keyword evidence="3" id="KW-0732">Signal</keyword>
<dbReference type="Pfam" id="PF13855">
    <property type="entry name" value="LRR_8"/>
    <property type="match status" value="1"/>
</dbReference>
<feature type="disulfide bond" evidence="2">
    <location>
        <begin position="378"/>
        <end position="390"/>
    </location>
</feature>
<evidence type="ECO:0000256" key="2">
    <source>
        <dbReference type="PROSITE-ProRule" id="PRU00261"/>
    </source>
</evidence>
<dbReference type="PROSITE" id="PS51450">
    <property type="entry name" value="LRR"/>
    <property type="match status" value="1"/>
</dbReference>
<evidence type="ECO:0000256" key="3">
    <source>
        <dbReference type="SAM" id="SignalP"/>
    </source>
</evidence>
<dbReference type="CDD" id="cd00035">
    <property type="entry name" value="ChtBD1"/>
    <property type="match status" value="1"/>
</dbReference>
<evidence type="ECO:0000313" key="5">
    <source>
        <dbReference type="EMBL" id="ORY55569.1"/>
    </source>
</evidence>
<dbReference type="InterPro" id="IPR001611">
    <property type="entry name" value="Leu-rich_rpt"/>
</dbReference>
<dbReference type="PROSITE" id="PS50941">
    <property type="entry name" value="CHIT_BIND_I_2"/>
    <property type="match status" value="1"/>
</dbReference>
<dbReference type="PROSITE" id="PS00026">
    <property type="entry name" value="CHIT_BIND_I_1"/>
    <property type="match status" value="1"/>
</dbReference>
<evidence type="ECO:0000256" key="1">
    <source>
        <dbReference type="ARBA" id="ARBA00022669"/>
    </source>
</evidence>
<dbReference type="InterPro" id="IPR001002">
    <property type="entry name" value="Chitin-bd_1"/>
</dbReference>
<feature type="disulfide bond" evidence="2">
    <location>
        <begin position="383"/>
        <end position="397"/>
    </location>
</feature>
<feature type="domain" description="Chitin-binding type-1" evidence="4">
    <location>
        <begin position="368"/>
        <end position="409"/>
    </location>
</feature>
<comment type="caution">
    <text evidence="5">The sequence shown here is derived from an EMBL/GenBank/DDBJ whole genome shotgun (WGS) entry which is preliminary data.</text>
</comment>
<gene>
    <name evidence="5" type="ORF">LY90DRAFT_669608</name>
</gene>
<feature type="chain" id="PRO_5012214880" evidence="3">
    <location>
        <begin position="22"/>
        <end position="409"/>
    </location>
</feature>
<dbReference type="InterPro" id="IPR018371">
    <property type="entry name" value="Chitin-binding_1_CS"/>
</dbReference>
<dbReference type="InterPro" id="IPR036861">
    <property type="entry name" value="Endochitinase-like_sf"/>
</dbReference>
<keyword evidence="1 2" id="KW-0147">Chitin-binding</keyword>
<dbReference type="PANTHER" id="PTHR45752">
    <property type="entry name" value="LEUCINE-RICH REPEAT-CONTAINING"/>
    <property type="match status" value="1"/>
</dbReference>
<dbReference type="EMBL" id="MCOG01000077">
    <property type="protein sequence ID" value="ORY55569.1"/>
    <property type="molecule type" value="Genomic_DNA"/>
</dbReference>
<sequence length="409" mass="46886">MNFKNLLKSITLALCIPLAFADENEFKGDCKEIVDFFTERDASQSINACEVDNKGKVIAVDIDNQYITEECFKKTLSYNTIKNRYYTKFDNNPTHNPVYRIIPPEIANLTKLEEFSFDFLPYRTYARTGIADGNLKLPKSLKKLVIRGITASQTNIDEISTLTNLEHLELNYFNRPHEKFSFKPLETLKKVSYLHLRNEGYFDLDDLPELVYNSYKVINHIVIRGHSLTKISDNISKLKNVKYLDLNGNEIENILGKLQKLTKLEYLDLSHNNIDEEIPEFMYNFKNLNYIDLSSNKNIKGKTLTNSKLETCIYDKNYKELCIADKNTKCLEKNNYSYSLCDGTTNNDNDNNDDPKEEQGKELPYTSNGKCNSTDGKCRPGSCCSKYGWCGTGERYCGAGCQKEFGGCN</sequence>
<protein>
    <submittedName>
        <fullName evidence="5">L domain-like protein</fullName>
    </submittedName>
</protein>
<dbReference type="InterPro" id="IPR050715">
    <property type="entry name" value="LRR-SigEffector_domain"/>
</dbReference>
<dbReference type="SMART" id="SM00270">
    <property type="entry name" value="ChtBD1"/>
    <property type="match status" value="1"/>
</dbReference>
<dbReference type="AlphaFoldDB" id="A0A1Y2D8I3"/>
<name>A0A1Y2D8I3_9FUNG</name>
<proteinExistence type="predicted"/>
<accession>A0A1Y2D8I3</accession>
<keyword evidence="6" id="KW-1185">Reference proteome</keyword>
<dbReference type="InterPro" id="IPR032675">
    <property type="entry name" value="LRR_dom_sf"/>
</dbReference>
<feature type="signal peptide" evidence="3">
    <location>
        <begin position="1"/>
        <end position="21"/>
    </location>
</feature>
<comment type="caution">
    <text evidence="2">Lacks conserved residue(s) required for the propagation of feature annotation.</text>
</comment>
<dbReference type="SUPFAM" id="SSF52047">
    <property type="entry name" value="RNI-like"/>
    <property type="match status" value="1"/>
</dbReference>
<dbReference type="SUPFAM" id="SSF57016">
    <property type="entry name" value="Plant lectins/antimicrobial peptides"/>
    <property type="match status" value="1"/>
</dbReference>